<name>A0AAW2FP57_9HYME</name>
<dbReference type="AlphaFoldDB" id="A0AAW2FP57"/>
<dbReference type="InterPro" id="IPR016024">
    <property type="entry name" value="ARM-type_fold"/>
</dbReference>
<feature type="compositionally biased region" description="Low complexity" evidence="1">
    <location>
        <begin position="52"/>
        <end position="63"/>
    </location>
</feature>
<feature type="region of interest" description="Disordered" evidence="1">
    <location>
        <begin position="52"/>
        <end position="87"/>
    </location>
</feature>
<dbReference type="InterPro" id="IPR012677">
    <property type="entry name" value="Nucleotide-bd_a/b_plait_sf"/>
</dbReference>
<feature type="compositionally biased region" description="Basic and acidic residues" evidence="1">
    <location>
        <begin position="467"/>
        <end position="506"/>
    </location>
</feature>
<dbReference type="Proteomes" id="UP001430953">
    <property type="component" value="Unassembled WGS sequence"/>
</dbReference>
<dbReference type="EMBL" id="JADYXP020000008">
    <property type="protein sequence ID" value="KAL0117711.1"/>
    <property type="molecule type" value="Genomic_DNA"/>
</dbReference>
<dbReference type="GO" id="GO:0003676">
    <property type="term" value="F:nucleic acid binding"/>
    <property type="evidence" value="ECO:0007669"/>
    <property type="project" value="InterPro"/>
</dbReference>
<protein>
    <recommendedName>
        <fullName evidence="4">Protein painting of fourth</fullName>
    </recommendedName>
</protein>
<proteinExistence type="predicted"/>
<feature type="region of interest" description="Disordered" evidence="1">
    <location>
        <begin position="589"/>
        <end position="673"/>
    </location>
</feature>
<dbReference type="Gene3D" id="3.30.70.330">
    <property type="match status" value="2"/>
</dbReference>
<dbReference type="SUPFAM" id="SSF54928">
    <property type="entry name" value="RNA-binding domain, RBD"/>
    <property type="match status" value="1"/>
</dbReference>
<evidence type="ECO:0000256" key="1">
    <source>
        <dbReference type="SAM" id="MobiDB-lite"/>
    </source>
</evidence>
<reference evidence="2 3" key="1">
    <citation type="submission" date="2023-03" db="EMBL/GenBank/DDBJ databases">
        <title>High recombination rates correlate with genetic variation in Cardiocondyla obscurior ants.</title>
        <authorList>
            <person name="Errbii M."/>
        </authorList>
    </citation>
    <scope>NUCLEOTIDE SEQUENCE [LARGE SCALE GENOMIC DNA]</scope>
    <source>
        <strain evidence="2">Alpha-2009</strain>
        <tissue evidence="2">Whole body</tissue>
    </source>
</reference>
<comment type="caution">
    <text evidence="2">The sequence shown here is derived from an EMBL/GenBank/DDBJ whole genome shotgun (WGS) entry which is preliminary data.</text>
</comment>
<dbReference type="SUPFAM" id="SSF48371">
    <property type="entry name" value="ARM repeat"/>
    <property type="match status" value="1"/>
</dbReference>
<evidence type="ECO:0008006" key="4">
    <source>
        <dbReference type="Google" id="ProtNLM"/>
    </source>
</evidence>
<accession>A0AAW2FP57</accession>
<feature type="compositionally biased region" description="Pro residues" evidence="1">
    <location>
        <begin position="69"/>
        <end position="87"/>
    </location>
</feature>
<evidence type="ECO:0000313" key="3">
    <source>
        <dbReference type="Proteomes" id="UP001430953"/>
    </source>
</evidence>
<sequence length="691" mass="79188">MRCCYQLLPCKTSHVEPSSMKRAVPEESNETKRNFFKQESINFGYDPSSYANYSSASSSTPSTIAQPLPGQPPLPPMPPMPPPPSGIPPQPHVYGPVPSQITPIQWAHPHNPWQWIASQASPLPPPTPHDIANTIQREIPLRGSYARRERFPNRNNMYVQRNNFRKNRRMVRFGQPQNQFDQAAYFGAPLTSNLGLEWRRNNYPTTTNDAIMNHMAVSLPNHPIPSIPTGIASNRHTDETEDQDVKIEKVVRKNKQKKLVSQSYVSKPWNREDAEKALKIENEYNMKNKVNAQSLIIKFPDTDLDKDIVGKFHPDILNIHFQNPCGPRYCFIQMAEDVDIDEAIKELEEIKFGVGHLKVEKKSLRDEDNPEEIDPYTLFIGNLPESVKTSEIKSKFPKAQDEETRKMKNTRNILMRYNSVDDAISDYKQAYGLMWDKRNINVRFRRKRGNTCLPEDPKHDVKKVKEEPKNVAQVEKERSASHAELELNVNDLKEEKNNIDETKENKINPTNKSSSQNVDNAEARLQDNSNKTQNKFTLQIQENVNSHLSGSTSTQKEPWPLQISSTSEDLLPTETGAEETVMLTQIKEEPIDYDEKDMYNMSDNDGNVDDDDDDDDEDDDDDDDDEDDVEDPDDSDEDFDDDDEDEDVDDVKNLVFKTKSSGTTRNEEPSDHLDQMFSELENMTGDISFLK</sequence>
<feature type="compositionally biased region" description="Polar residues" evidence="1">
    <location>
        <begin position="507"/>
        <end position="518"/>
    </location>
</feature>
<feature type="region of interest" description="Disordered" evidence="1">
    <location>
        <begin position="467"/>
        <end position="518"/>
    </location>
</feature>
<keyword evidence="3" id="KW-1185">Reference proteome</keyword>
<feature type="compositionally biased region" description="Acidic residues" evidence="1">
    <location>
        <begin position="606"/>
        <end position="649"/>
    </location>
</feature>
<evidence type="ECO:0000313" key="2">
    <source>
        <dbReference type="EMBL" id="KAL0117711.1"/>
    </source>
</evidence>
<organism evidence="2 3">
    <name type="scientific">Cardiocondyla obscurior</name>
    <dbReference type="NCBI Taxonomy" id="286306"/>
    <lineage>
        <taxon>Eukaryota</taxon>
        <taxon>Metazoa</taxon>
        <taxon>Ecdysozoa</taxon>
        <taxon>Arthropoda</taxon>
        <taxon>Hexapoda</taxon>
        <taxon>Insecta</taxon>
        <taxon>Pterygota</taxon>
        <taxon>Neoptera</taxon>
        <taxon>Endopterygota</taxon>
        <taxon>Hymenoptera</taxon>
        <taxon>Apocrita</taxon>
        <taxon>Aculeata</taxon>
        <taxon>Formicoidea</taxon>
        <taxon>Formicidae</taxon>
        <taxon>Myrmicinae</taxon>
        <taxon>Cardiocondyla</taxon>
    </lineage>
</organism>
<dbReference type="InterPro" id="IPR035979">
    <property type="entry name" value="RBD_domain_sf"/>
</dbReference>
<gene>
    <name evidence="2" type="ORF">PUN28_008843</name>
</gene>